<evidence type="ECO:0000256" key="6">
    <source>
        <dbReference type="PROSITE-ProRule" id="PRU00108"/>
    </source>
</evidence>
<evidence type="ECO:0000259" key="9">
    <source>
        <dbReference type="PROSITE" id="PS50071"/>
    </source>
</evidence>
<dbReference type="InterPro" id="IPR001356">
    <property type="entry name" value="HD"/>
</dbReference>
<protein>
    <submittedName>
        <fullName evidence="10">Homeobox protein HB1</fullName>
    </submittedName>
</protein>
<feature type="compositionally biased region" description="Polar residues" evidence="8">
    <location>
        <begin position="255"/>
        <end position="275"/>
    </location>
</feature>
<dbReference type="GO" id="GO:0000978">
    <property type="term" value="F:RNA polymerase II cis-regulatory region sequence-specific DNA binding"/>
    <property type="evidence" value="ECO:0007669"/>
    <property type="project" value="TreeGrafter"/>
</dbReference>
<evidence type="ECO:0000256" key="3">
    <source>
        <dbReference type="ARBA" id="ARBA00023125"/>
    </source>
</evidence>
<evidence type="ECO:0000256" key="7">
    <source>
        <dbReference type="RuleBase" id="RU000682"/>
    </source>
</evidence>
<keyword evidence="3 6" id="KW-0238">DNA-binding</keyword>
<feature type="domain" description="Homeobox" evidence="9">
    <location>
        <begin position="183"/>
        <end position="243"/>
    </location>
</feature>
<dbReference type="SMART" id="SM00389">
    <property type="entry name" value="HOX"/>
    <property type="match status" value="1"/>
</dbReference>
<accession>A0A9Q1C1K2</accession>
<evidence type="ECO:0000313" key="11">
    <source>
        <dbReference type="Proteomes" id="UP001152320"/>
    </source>
</evidence>
<comment type="caution">
    <text evidence="10">The sequence shown here is derived from an EMBL/GenBank/DDBJ whole genome shotgun (WGS) entry which is preliminary data.</text>
</comment>
<sequence>MNSSYFASPSLFQKYSPGEPLYGCTNMYEPSPCAYNNEKYHKDSYHNGTSNMIAHTSAENQRTASVGSYYATSPTEPAMAMEQHGHSHENISYSQSGYHVTPWDNRYPSRSPWVQEVDTNGSSKDYSPNIGMPYTATVPGAHHEINNNGNPNGLYTMVSPRVNPASGYPWMTIPGVSSGVEMHGRKRCRQTYTRYQTMELEKEFYCNRYLTRRRRIELSHLLGLSERQIKIWFQNRRMKYKKESKGKDPSEGDTESQSNESQSPKNTTLSQTTETLSHELQPCPGGYATDNTSRSLSSEQHNVAHNAQ</sequence>
<keyword evidence="11" id="KW-1185">Reference proteome</keyword>
<dbReference type="GO" id="GO:0005634">
    <property type="term" value="C:nucleus"/>
    <property type="evidence" value="ECO:0007669"/>
    <property type="project" value="UniProtKB-SubCell"/>
</dbReference>
<comment type="subcellular location">
    <subcellularLocation>
        <location evidence="1 6 7">Nucleus</location>
    </subcellularLocation>
</comment>
<dbReference type="PROSITE" id="PS50071">
    <property type="entry name" value="HOMEOBOX_2"/>
    <property type="match status" value="1"/>
</dbReference>
<dbReference type="Gene3D" id="1.10.10.60">
    <property type="entry name" value="Homeodomain-like"/>
    <property type="match status" value="1"/>
</dbReference>
<evidence type="ECO:0000256" key="4">
    <source>
        <dbReference type="ARBA" id="ARBA00023155"/>
    </source>
</evidence>
<keyword evidence="4 6" id="KW-0371">Homeobox</keyword>
<dbReference type="InterPro" id="IPR000047">
    <property type="entry name" value="HTH_motif"/>
</dbReference>
<reference evidence="10" key="1">
    <citation type="submission" date="2021-10" db="EMBL/GenBank/DDBJ databases">
        <title>Tropical sea cucumber genome reveals ecological adaptation and Cuvierian tubules defense mechanism.</title>
        <authorList>
            <person name="Chen T."/>
        </authorList>
    </citation>
    <scope>NUCLEOTIDE SEQUENCE</scope>
    <source>
        <strain evidence="10">Nanhai2018</strain>
        <tissue evidence="10">Muscle</tissue>
    </source>
</reference>
<feature type="DNA-binding region" description="Homeobox" evidence="6">
    <location>
        <begin position="185"/>
        <end position="244"/>
    </location>
</feature>
<evidence type="ECO:0000256" key="2">
    <source>
        <dbReference type="ARBA" id="ARBA00022473"/>
    </source>
</evidence>
<evidence type="ECO:0000313" key="10">
    <source>
        <dbReference type="EMBL" id="KAJ8036500.1"/>
    </source>
</evidence>
<dbReference type="PRINTS" id="PR00031">
    <property type="entry name" value="HTHREPRESSR"/>
</dbReference>
<dbReference type="AlphaFoldDB" id="A0A9Q1C1K2"/>
<dbReference type="InterPro" id="IPR020479">
    <property type="entry name" value="HD_metazoa"/>
</dbReference>
<dbReference type="GO" id="GO:0009952">
    <property type="term" value="P:anterior/posterior pattern specification"/>
    <property type="evidence" value="ECO:0007669"/>
    <property type="project" value="TreeGrafter"/>
</dbReference>
<dbReference type="GO" id="GO:0000981">
    <property type="term" value="F:DNA-binding transcription factor activity, RNA polymerase II-specific"/>
    <property type="evidence" value="ECO:0007669"/>
    <property type="project" value="InterPro"/>
</dbReference>
<evidence type="ECO:0000256" key="5">
    <source>
        <dbReference type="ARBA" id="ARBA00023242"/>
    </source>
</evidence>
<gene>
    <name evidence="10" type="ORF">HOLleu_20499</name>
</gene>
<name>A0A9Q1C1K2_HOLLE</name>
<feature type="compositionally biased region" description="Basic and acidic residues" evidence="8">
    <location>
        <begin position="241"/>
        <end position="250"/>
    </location>
</feature>
<dbReference type="OrthoDB" id="6159439at2759"/>
<dbReference type="CDD" id="cd00086">
    <property type="entry name" value="homeodomain"/>
    <property type="match status" value="1"/>
</dbReference>
<dbReference type="InterPro" id="IPR009057">
    <property type="entry name" value="Homeodomain-like_sf"/>
</dbReference>
<dbReference type="Proteomes" id="UP001152320">
    <property type="component" value="Chromosome 9"/>
</dbReference>
<feature type="region of interest" description="Disordered" evidence="8">
    <location>
        <begin position="241"/>
        <end position="308"/>
    </location>
</feature>
<dbReference type="SUPFAM" id="SSF46689">
    <property type="entry name" value="Homeodomain-like"/>
    <property type="match status" value="1"/>
</dbReference>
<dbReference type="InterPro" id="IPR017970">
    <property type="entry name" value="Homeobox_CS"/>
</dbReference>
<dbReference type="InterPro" id="IPR050296">
    <property type="entry name" value="Antp_homeobox"/>
</dbReference>
<evidence type="ECO:0000256" key="1">
    <source>
        <dbReference type="ARBA" id="ARBA00004123"/>
    </source>
</evidence>
<dbReference type="PRINTS" id="PR00024">
    <property type="entry name" value="HOMEOBOX"/>
</dbReference>
<keyword evidence="2" id="KW-0217">Developmental protein</keyword>
<keyword evidence="5 6" id="KW-0539">Nucleus</keyword>
<organism evidence="10 11">
    <name type="scientific">Holothuria leucospilota</name>
    <name type="common">Black long sea cucumber</name>
    <name type="synonym">Mertensiothuria leucospilota</name>
    <dbReference type="NCBI Taxonomy" id="206669"/>
    <lineage>
        <taxon>Eukaryota</taxon>
        <taxon>Metazoa</taxon>
        <taxon>Echinodermata</taxon>
        <taxon>Eleutherozoa</taxon>
        <taxon>Echinozoa</taxon>
        <taxon>Holothuroidea</taxon>
        <taxon>Aspidochirotacea</taxon>
        <taxon>Aspidochirotida</taxon>
        <taxon>Holothuriidae</taxon>
        <taxon>Holothuria</taxon>
    </lineage>
</organism>
<dbReference type="PANTHER" id="PTHR45659:SF4">
    <property type="entry name" value="HOMEOBOX PROTEIN ABDOMINAL-A"/>
    <property type="match status" value="1"/>
</dbReference>
<dbReference type="PANTHER" id="PTHR45659">
    <property type="entry name" value="HOMEOBOX PROTEIN HOX"/>
    <property type="match status" value="1"/>
</dbReference>
<proteinExistence type="predicted"/>
<dbReference type="EMBL" id="JAIZAY010000009">
    <property type="protein sequence ID" value="KAJ8036500.1"/>
    <property type="molecule type" value="Genomic_DNA"/>
</dbReference>
<dbReference type="PROSITE" id="PS00027">
    <property type="entry name" value="HOMEOBOX_1"/>
    <property type="match status" value="1"/>
</dbReference>
<evidence type="ECO:0000256" key="8">
    <source>
        <dbReference type="SAM" id="MobiDB-lite"/>
    </source>
</evidence>
<dbReference type="Pfam" id="PF00046">
    <property type="entry name" value="Homeodomain"/>
    <property type="match status" value="1"/>
</dbReference>
<feature type="compositionally biased region" description="Polar residues" evidence="8">
    <location>
        <begin position="289"/>
        <end position="308"/>
    </location>
</feature>